<organism evidence="2 3">
    <name type="scientific">Portunus trituberculatus</name>
    <name type="common">Swimming crab</name>
    <name type="synonym">Neptunus trituberculatus</name>
    <dbReference type="NCBI Taxonomy" id="210409"/>
    <lineage>
        <taxon>Eukaryota</taxon>
        <taxon>Metazoa</taxon>
        <taxon>Ecdysozoa</taxon>
        <taxon>Arthropoda</taxon>
        <taxon>Crustacea</taxon>
        <taxon>Multicrustacea</taxon>
        <taxon>Malacostraca</taxon>
        <taxon>Eumalacostraca</taxon>
        <taxon>Eucarida</taxon>
        <taxon>Decapoda</taxon>
        <taxon>Pleocyemata</taxon>
        <taxon>Brachyura</taxon>
        <taxon>Eubrachyura</taxon>
        <taxon>Portunoidea</taxon>
        <taxon>Portunidae</taxon>
        <taxon>Portuninae</taxon>
        <taxon>Portunus</taxon>
    </lineage>
</organism>
<sequence length="89" mass="9439">MSKCLKSSILRREECGCLKVTFTAGGSRRAQELESESAATRHSSGSANPSIPAESGVLLLAQLHSISDLISSPFNFPATPLDIPHQAMV</sequence>
<evidence type="ECO:0000256" key="1">
    <source>
        <dbReference type="SAM" id="MobiDB-lite"/>
    </source>
</evidence>
<dbReference type="EMBL" id="VSRR010098318">
    <property type="protein sequence ID" value="MPC94386.1"/>
    <property type="molecule type" value="Genomic_DNA"/>
</dbReference>
<name>A0A5B7JJB9_PORTR</name>
<accession>A0A5B7JJB9</accession>
<keyword evidence="3" id="KW-1185">Reference proteome</keyword>
<evidence type="ECO:0000313" key="2">
    <source>
        <dbReference type="EMBL" id="MPC94386.1"/>
    </source>
</evidence>
<dbReference type="AlphaFoldDB" id="A0A5B7JJB9"/>
<dbReference type="Proteomes" id="UP000324222">
    <property type="component" value="Unassembled WGS sequence"/>
</dbReference>
<gene>
    <name evidence="2" type="ORF">E2C01_089553</name>
</gene>
<evidence type="ECO:0000313" key="3">
    <source>
        <dbReference type="Proteomes" id="UP000324222"/>
    </source>
</evidence>
<comment type="caution">
    <text evidence="2">The sequence shown here is derived from an EMBL/GenBank/DDBJ whole genome shotgun (WGS) entry which is preliminary data.</text>
</comment>
<proteinExistence type="predicted"/>
<feature type="compositionally biased region" description="Polar residues" evidence="1">
    <location>
        <begin position="37"/>
        <end position="49"/>
    </location>
</feature>
<protein>
    <submittedName>
        <fullName evidence="2">Uncharacterized protein</fullName>
    </submittedName>
</protein>
<feature type="region of interest" description="Disordered" evidence="1">
    <location>
        <begin position="29"/>
        <end position="50"/>
    </location>
</feature>
<reference evidence="2 3" key="1">
    <citation type="submission" date="2019-05" db="EMBL/GenBank/DDBJ databases">
        <title>Another draft genome of Portunus trituberculatus and its Hox gene families provides insights of decapod evolution.</title>
        <authorList>
            <person name="Jeong J.-H."/>
            <person name="Song I."/>
            <person name="Kim S."/>
            <person name="Choi T."/>
            <person name="Kim D."/>
            <person name="Ryu S."/>
            <person name="Kim W."/>
        </authorList>
    </citation>
    <scope>NUCLEOTIDE SEQUENCE [LARGE SCALE GENOMIC DNA]</scope>
    <source>
        <tissue evidence="2">Muscle</tissue>
    </source>
</reference>